<gene>
    <name evidence="1" type="ORF">NCTC12722_03274</name>
</gene>
<evidence type="ECO:0000313" key="2">
    <source>
        <dbReference type="Proteomes" id="UP000254343"/>
    </source>
</evidence>
<evidence type="ECO:0000313" key="1">
    <source>
        <dbReference type="EMBL" id="SUU86053.1"/>
    </source>
</evidence>
<protein>
    <submittedName>
        <fullName evidence="1">Uncharacterized protein</fullName>
    </submittedName>
</protein>
<accession>A0A380WCF0</accession>
<dbReference type="AlphaFoldDB" id="A0A380WCF0"/>
<name>A0A380WCF0_AFIFE</name>
<proteinExistence type="predicted"/>
<reference evidence="1 2" key="1">
    <citation type="submission" date="2018-06" db="EMBL/GenBank/DDBJ databases">
        <authorList>
            <consortium name="Pathogen Informatics"/>
            <person name="Doyle S."/>
        </authorList>
    </citation>
    <scope>NUCLEOTIDE SEQUENCE [LARGE SCALE GENOMIC DNA]</scope>
    <source>
        <strain evidence="1 2">NCTC12722</strain>
    </source>
</reference>
<dbReference type="Proteomes" id="UP000254343">
    <property type="component" value="Unassembled WGS sequence"/>
</dbReference>
<organism evidence="1 2">
    <name type="scientific">Afipia felis</name>
    <name type="common">Cat scratch disease bacillus</name>
    <dbReference type="NCBI Taxonomy" id="1035"/>
    <lineage>
        <taxon>Bacteria</taxon>
        <taxon>Pseudomonadati</taxon>
        <taxon>Pseudomonadota</taxon>
        <taxon>Alphaproteobacteria</taxon>
        <taxon>Hyphomicrobiales</taxon>
        <taxon>Nitrobacteraceae</taxon>
        <taxon>Afipia</taxon>
    </lineage>
</organism>
<sequence length="50" mass="6099">MTDSVRKLKDEIERLEDQYQEVAQALGSRTFFHEDVVERARELRKFWERG</sequence>
<dbReference type="RefSeq" id="WP_002716877.1">
    <property type="nucleotide sequence ID" value="NZ_UFSI01000001.1"/>
</dbReference>
<dbReference type="EMBL" id="UIGB01000001">
    <property type="protein sequence ID" value="SUU86053.1"/>
    <property type="molecule type" value="Genomic_DNA"/>
</dbReference>